<protein>
    <submittedName>
        <fullName evidence="2">Unannotated protein</fullName>
    </submittedName>
</protein>
<name>A0A6J5YHE3_9ZZZZ</name>
<sequence length="313" mass="34670">MRLDIRYRSSFAYDGFVRESQNELRACPCTDEFQQLVSYRVTCAPAAKVASYTDYWGTRVDAFGTRAPHASLEVLAEATVDTRERPLPMGLSRPELLNDPAFLDEYAEYLERTPHADWGVEITRRAAEATVAAGPDVVGWVLALHRLVGASLRYERGVTTVGVPVDEVLAHGHGVCQDFAHLGVSFCRSQGIPARYVSGYLFTRDETILDDSEEASTAGDDAVRVQTHAWFEAAVPGFGWFALDPTNQSAVGQRHVKIGHGRDYEDVQPLRGVFSGEAGASVTPDVEIRRLPMAEITMHQPPGRLLHERQQQQ</sequence>
<dbReference type="PANTHER" id="PTHR33490:SF6">
    <property type="entry name" value="SLL1049 PROTEIN"/>
    <property type="match status" value="1"/>
</dbReference>
<dbReference type="InterPro" id="IPR013589">
    <property type="entry name" value="Bac_transglu_N"/>
</dbReference>
<dbReference type="EMBL" id="CAFBNC010000047">
    <property type="protein sequence ID" value="CAB4937693.1"/>
    <property type="molecule type" value="Genomic_DNA"/>
</dbReference>
<dbReference type="Gene3D" id="3.10.620.30">
    <property type="match status" value="1"/>
</dbReference>
<dbReference type="SUPFAM" id="SSF54001">
    <property type="entry name" value="Cysteine proteinases"/>
    <property type="match status" value="1"/>
</dbReference>
<dbReference type="EMBL" id="CAEMXZ010000028">
    <property type="protein sequence ID" value="CAB4323139.1"/>
    <property type="molecule type" value="Genomic_DNA"/>
</dbReference>
<dbReference type="Pfam" id="PF01841">
    <property type="entry name" value="Transglut_core"/>
    <property type="match status" value="1"/>
</dbReference>
<proteinExistence type="predicted"/>
<dbReference type="Pfam" id="PF08379">
    <property type="entry name" value="Bact_transglu_N"/>
    <property type="match status" value="1"/>
</dbReference>
<reference evidence="2" key="1">
    <citation type="submission" date="2020-05" db="EMBL/GenBank/DDBJ databases">
        <authorList>
            <person name="Chiriac C."/>
            <person name="Salcher M."/>
            <person name="Ghai R."/>
            <person name="Kavagutti S V."/>
        </authorList>
    </citation>
    <scope>NUCLEOTIDE SEQUENCE</scope>
</reference>
<evidence type="ECO:0000313" key="3">
    <source>
        <dbReference type="EMBL" id="CAB4937693.1"/>
    </source>
</evidence>
<dbReference type="PANTHER" id="PTHR33490">
    <property type="entry name" value="BLR5614 PROTEIN-RELATED"/>
    <property type="match status" value="1"/>
</dbReference>
<accession>A0A6J5YHE3</accession>
<organism evidence="2">
    <name type="scientific">freshwater metagenome</name>
    <dbReference type="NCBI Taxonomy" id="449393"/>
    <lineage>
        <taxon>unclassified sequences</taxon>
        <taxon>metagenomes</taxon>
        <taxon>ecological metagenomes</taxon>
    </lineage>
</organism>
<dbReference type="InterPro" id="IPR038765">
    <property type="entry name" value="Papain-like_cys_pep_sf"/>
</dbReference>
<evidence type="ECO:0000313" key="2">
    <source>
        <dbReference type="EMBL" id="CAB4323139.1"/>
    </source>
</evidence>
<dbReference type="InterPro" id="IPR002931">
    <property type="entry name" value="Transglutaminase-like"/>
</dbReference>
<feature type="domain" description="Transglutaminase-like" evidence="1">
    <location>
        <begin position="168"/>
        <end position="247"/>
    </location>
</feature>
<dbReference type="SMART" id="SM00460">
    <property type="entry name" value="TGc"/>
    <property type="match status" value="1"/>
</dbReference>
<gene>
    <name evidence="2" type="ORF">UFOPK1392_00889</name>
    <name evidence="3" type="ORF">UFOPK3733_01081</name>
</gene>
<dbReference type="AlphaFoldDB" id="A0A6J5YHE3"/>
<evidence type="ECO:0000259" key="1">
    <source>
        <dbReference type="SMART" id="SM00460"/>
    </source>
</evidence>